<keyword evidence="2" id="KW-0732">Signal</keyword>
<accession>G0TSM2</accession>
<feature type="compositionally biased region" description="Polar residues" evidence="1">
    <location>
        <begin position="1055"/>
        <end position="1064"/>
    </location>
</feature>
<feature type="compositionally biased region" description="Low complexity" evidence="1">
    <location>
        <begin position="895"/>
        <end position="905"/>
    </location>
</feature>
<feature type="chain" id="PRO_5003409709" evidence="2">
    <location>
        <begin position="20"/>
        <end position="1454"/>
    </location>
</feature>
<feature type="non-terminal residue" evidence="3">
    <location>
        <position position="1454"/>
    </location>
</feature>
<organism evidence="3">
    <name type="scientific">Trypanosoma vivax (strain Y486)</name>
    <dbReference type="NCBI Taxonomy" id="1055687"/>
    <lineage>
        <taxon>Eukaryota</taxon>
        <taxon>Discoba</taxon>
        <taxon>Euglenozoa</taxon>
        <taxon>Kinetoplastea</taxon>
        <taxon>Metakinetoplastina</taxon>
        <taxon>Trypanosomatida</taxon>
        <taxon>Trypanosomatidae</taxon>
        <taxon>Trypanosoma</taxon>
        <taxon>Duttonella</taxon>
    </lineage>
</organism>
<dbReference type="VEuPathDB" id="TriTrypDB:TvY486_0301380"/>
<protein>
    <submittedName>
        <fullName evidence="3">Uncharacterized protein</fullName>
    </submittedName>
</protein>
<feature type="region of interest" description="Disordered" evidence="1">
    <location>
        <begin position="965"/>
        <end position="1029"/>
    </location>
</feature>
<feature type="compositionally biased region" description="Low complexity" evidence="1">
    <location>
        <begin position="1425"/>
        <end position="1435"/>
    </location>
</feature>
<feature type="region of interest" description="Disordered" evidence="1">
    <location>
        <begin position="1166"/>
        <end position="1199"/>
    </location>
</feature>
<feature type="compositionally biased region" description="Basic and acidic residues" evidence="1">
    <location>
        <begin position="1348"/>
        <end position="1366"/>
    </location>
</feature>
<proteinExistence type="predicted"/>
<feature type="region of interest" description="Disordered" evidence="1">
    <location>
        <begin position="1267"/>
        <end position="1454"/>
    </location>
</feature>
<feature type="compositionally biased region" description="Pro residues" evidence="1">
    <location>
        <begin position="906"/>
        <end position="915"/>
    </location>
</feature>
<evidence type="ECO:0000256" key="1">
    <source>
        <dbReference type="SAM" id="MobiDB-lite"/>
    </source>
</evidence>
<feature type="compositionally biased region" description="Polar residues" evidence="1">
    <location>
        <begin position="1268"/>
        <end position="1289"/>
    </location>
</feature>
<reference evidence="3" key="1">
    <citation type="journal article" date="2012" name="Proc. Natl. Acad. Sci. U.S.A.">
        <title>Antigenic diversity is generated by distinct evolutionary mechanisms in African trypanosome species.</title>
        <authorList>
            <person name="Jackson A.P."/>
            <person name="Berry A."/>
            <person name="Aslett M."/>
            <person name="Allison H.C."/>
            <person name="Burton P."/>
            <person name="Vavrova-Anderson J."/>
            <person name="Brown R."/>
            <person name="Browne H."/>
            <person name="Corton N."/>
            <person name="Hauser H."/>
            <person name="Gamble J."/>
            <person name="Gilderthorp R."/>
            <person name="Marcello L."/>
            <person name="McQuillan J."/>
            <person name="Otto T.D."/>
            <person name="Quail M.A."/>
            <person name="Sanders M.J."/>
            <person name="van Tonder A."/>
            <person name="Ginger M.L."/>
            <person name="Field M.C."/>
            <person name="Barry J.D."/>
            <person name="Hertz-Fowler C."/>
            <person name="Berriman M."/>
        </authorList>
    </citation>
    <scope>NUCLEOTIDE SEQUENCE</scope>
    <source>
        <strain evidence="3">Y486</strain>
    </source>
</reference>
<feature type="compositionally biased region" description="Polar residues" evidence="1">
    <location>
        <begin position="993"/>
        <end position="1012"/>
    </location>
</feature>
<feature type="compositionally biased region" description="Basic and acidic residues" evidence="1">
    <location>
        <begin position="1291"/>
        <end position="1305"/>
    </location>
</feature>
<feature type="compositionally biased region" description="Polar residues" evidence="1">
    <location>
        <begin position="965"/>
        <end position="984"/>
    </location>
</feature>
<feature type="region of interest" description="Disordered" evidence="1">
    <location>
        <begin position="841"/>
        <end position="926"/>
    </location>
</feature>
<evidence type="ECO:0000313" key="3">
    <source>
        <dbReference type="EMBL" id="CCC46949.1"/>
    </source>
</evidence>
<feature type="compositionally biased region" description="Low complexity" evidence="1">
    <location>
        <begin position="1166"/>
        <end position="1178"/>
    </location>
</feature>
<evidence type="ECO:0000256" key="2">
    <source>
        <dbReference type="SAM" id="SignalP"/>
    </source>
</evidence>
<feature type="region of interest" description="Disordered" evidence="1">
    <location>
        <begin position="1055"/>
        <end position="1074"/>
    </location>
</feature>
<name>G0TSM2_TRYVY</name>
<dbReference type="EMBL" id="HE573019">
    <property type="protein sequence ID" value="CCC46949.1"/>
    <property type="molecule type" value="Genomic_DNA"/>
</dbReference>
<sequence>MRRAVVLLSWPVAAPFGGGTGWGSGSGGTGSGMTEFAHKAAALKRRHRGKGQYEFARREAEQFLEREVPQGGTSMWIEQGTNAVALAQLLSFFEIEPDSSLEALITNKLLRTLEESSHDGITRLLAAIALTQRGDQHVERIFAAVDRVLRETGLNAGSGGVPSVDGLDAWNIIEHAAKVLQRGAKHAPSSLGESLAQVAMIQLQRTMTTDMPRLQASLLRVYSWLVRFGKVTEANHFLLALVDHTGEFHSFDFSTLMSSCLRHHQLCPFPLQLLFRLARTGLTYSTLASGRDVANIVGTVAKIVGSLETGKNGVTQGDVCELGGRLNMLLEEYESRVLRFLDTNDKLYWNHCDDVTSIVFAYEMGGRLRYRHVFVAYQGYVAHQVTRFEPQQLAMAAGILRRSNLLTQELAVRLGERIESVLGDFSLTEISHVCATFAPMSPPWMGEAKAVAARLLVPECSSYTKLLLGMAFPDDDTLHAQVNVSEISGKQLVDALSLMHGTKFDGLIVAELTTRLHAARERFSADDIHFVQATGRPELQAACVAFLSSRFAEPQWTSDTLYSLPLAVAIVPHARDAAKALSVVKSISVSPEQFVSLAELLVGVFGTESDEGINAFVVNGGLDLLSAERIQLRTVLRYMEAVRPIQKMFPNAEWIARFNERFSRQLHDLTAKDLESLLCSLCAVYGNVARQPLLQQTLTEITSGSFERLTQPDETLANIVLMIAQLQQGAPQPFLTESTPVVRSVRNNAINYHDALKEAVTNLSLPREVEQKRVGRFTLKMMRSVEQPPSTRTVQVSQDLNEALVSDPFADAPPAQLVAETGAGGPTSVVASASEIPSLTVEEDFSSTHPAGDGAERRDNHANAPSSLCKESVQDSAPITPRSDTRGIEPTHMSAPPAAVSAPPLVSTPPLPTPPPHHRQPQQEAQLQPIEHAVIASPPTVERKNTSSSSNELWSMFSNSFGSLNERQPNRQFGLSSPTSSSLTHAGVVQPPRESQSGSSYTGRFSHSNQSHAAARPVSLQEGSYSGESAVAAVQQDQVEKPRRTNINPSFRQRTEFTTSSSAPAVSRSHAPGVSKFGVNTWSLSPSNNAAWGQTTQWDSHKETPAVVQGTSMPTFGSSWSSMNMQPSASFAASGVGGFFSSAPGLQEQQQQHVPQPYQHLQVPHQQHMQTHSYSHPPQQHHRQQFPPRPSPYNPPVMQTTTQGNLMPPRSSTPTQGNHMYFEQQSGARPRPVITKNCITKSPNTSTVTEENDRGFWNNIARMHAGVSSKTTYSGSSRLKGGTDSSSASVGDKKSARGEVGDKKSGRTTKYRQSLAEWLNTPPDQDLETVESRRESTSAPQSPTVKGKVKEVEKRVKGKEKEKKETAVVAPAAATTTATAGGKSSTAAKGKIAGKKTTPPAKSGKGAAKVTEVKTPVKSAAKQVTAKTNKAASKTTPKKKNEPKPLPRSLRLRR</sequence>
<feature type="signal peptide" evidence="2">
    <location>
        <begin position="1"/>
        <end position="19"/>
    </location>
</feature>
<feature type="compositionally biased region" description="Low complexity" evidence="1">
    <location>
        <begin position="1367"/>
        <end position="1398"/>
    </location>
</feature>
<gene>
    <name evidence="3" type="ORF">TVY486_0301380</name>
</gene>